<evidence type="ECO:0000313" key="8">
    <source>
        <dbReference type="EMBL" id="KAF7194012.1"/>
    </source>
</evidence>
<keyword evidence="3" id="KW-0653">Protein transport</keyword>
<dbReference type="InterPro" id="IPR032691">
    <property type="entry name" value="Mon2/Sec7/BIG1-like_HUS"/>
</dbReference>
<evidence type="ECO:0000259" key="6">
    <source>
        <dbReference type="Pfam" id="PF16206"/>
    </source>
</evidence>
<dbReference type="GO" id="GO:0005794">
    <property type="term" value="C:Golgi apparatus"/>
    <property type="evidence" value="ECO:0007669"/>
    <property type="project" value="UniProtKB-ARBA"/>
</dbReference>
<feature type="region of interest" description="Disordered" evidence="4">
    <location>
        <begin position="716"/>
        <end position="744"/>
    </location>
</feature>
<gene>
    <name evidence="8" type="ORF">HII31_04694</name>
</gene>
<protein>
    <submittedName>
        <fullName evidence="8">Protein MON2-like</fullName>
    </submittedName>
</protein>
<evidence type="ECO:0000259" key="5">
    <source>
        <dbReference type="Pfam" id="PF12783"/>
    </source>
</evidence>
<reference evidence="8" key="1">
    <citation type="submission" date="2020-04" db="EMBL/GenBank/DDBJ databases">
        <title>Draft genome resource of the tomato pathogen Pseudocercospora fuligena.</title>
        <authorList>
            <person name="Zaccaron A."/>
        </authorList>
    </citation>
    <scope>NUCLEOTIDE SEQUENCE</scope>
    <source>
        <strain evidence="8">PF001</strain>
    </source>
</reference>
<dbReference type="SUPFAM" id="SSF48371">
    <property type="entry name" value="ARM repeat"/>
    <property type="match status" value="2"/>
</dbReference>
<keyword evidence="2" id="KW-0813">Transport</keyword>
<dbReference type="PANTHER" id="PTHR10663:SF333">
    <property type="entry name" value="PROTEIN MON2 HOMOLOG"/>
    <property type="match status" value="1"/>
</dbReference>
<name>A0A8H6RN29_9PEZI</name>
<dbReference type="InterPro" id="IPR032629">
    <property type="entry name" value="DCB_dom"/>
</dbReference>
<evidence type="ECO:0000256" key="2">
    <source>
        <dbReference type="ARBA" id="ARBA00022448"/>
    </source>
</evidence>
<keyword evidence="9" id="KW-1185">Reference proteome</keyword>
<dbReference type="InterPro" id="IPR032817">
    <property type="entry name" value="Mon2_C"/>
</dbReference>
<comment type="caution">
    <text evidence="8">The sequence shown here is derived from an EMBL/GenBank/DDBJ whole genome shotgun (WGS) entry which is preliminary data.</text>
</comment>
<feature type="domain" description="Mon2/Sec7/BIG1-like dimerisation and cyclophilin-binding" evidence="7">
    <location>
        <begin position="8"/>
        <end position="175"/>
    </location>
</feature>
<dbReference type="OrthoDB" id="294853at2759"/>
<feature type="domain" description="Mon2 C-terminal" evidence="6">
    <location>
        <begin position="951"/>
        <end position="1083"/>
    </location>
</feature>
<dbReference type="PANTHER" id="PTHR10663">
    <property type="entry name" value="GUANYL-NUCLEOTIDE EXCHANGE FACTOR"/>
    <property type="match status" value="1"/>
</dbReference>
<dbReference type="Pfam" id="PF12783">
    <property type="entry name" value="Sec7-like_HUS"/>
    <property type="match status" value="1"/>
</dbReference>
<feature type="domain" description="Mon2/Sec7/BIG1-like HUS" evidence="5">
    <location>
        <begin position="200"/>
        <end position="354"/>
    </location>
</feature>
<evidence type="ECO:0000313" key="9">
    <source>
        <dbReference type="Proteomes" id="UP000660729"/>
    </source>
</evidence>
<evidence type="ECO:0000256" key="3">
    <source>
        <dbReference type="ARBA" id="ARBA00022927"/>
    </source>
</evidence>
<dbReference type="Pfam" id="PF16206">
    <property type="entry name" value="Mon2_C"/>
    <property type="match status" value="1"/>
</dbReference>
<comment type="similarity">
    <text evidence="1">Belongs to the MON2 family.</text>
</comment>
<dbReference type="GO" id="GO:0015031">
    <property type="term" value="P:protein transport"/>
    <property type="evidence" value="ECO:0007669"/>
    <property type="project" value="UniProtKB-KW"/>
</dbReference>
<proteinExistence type="inferred from homology"/>
<dbReference type="InterPro" id="IPR016024">
    <property type="entry name" value="ARM-type_fold"/>
</dbReference>
<evidence type="ECO:0000256" key="1">
    <source>
        <dbReference type="ARBA" id="ARBA00008144"/>
    </source>
</evidence>
<evidence type="ECO:0000256" key="4">
    <source>
        <dbReference type="SAM" id="MobiDB-lite"/>
    </source>
</evidence>
<dbReference type="Pfam" id="PF16213">
    <property type="entry name" value="DCB"/>
    <property type="match status" value="1"/>
</dbReference>
<dbReference type="Proteomes" id="UP000660729">
    <property type="component" value="Unassembled WGS sequence"/>
</dbReference>
<dbReference type="EMBL" id="JABCIY010000067">
    <property type="protein sequence ID" value="KAF7194012.1"/>
    <property type="molecule type" value="Genomic_DNA"/>
</dbReference>
<evidence type="ECO:0000259" key="7">
    <source>
        <dbReference type="Pfam" id="PF16213"/>
    </source>
</evidence>
<sequence>MTTSDSFSELSNLISESKRKNAELRTAAEKSLQELKSITVTSEQQLAGDLRSRPAFIEPFLIACAAHNTRFSGSGIACLQRLIVSGGLPRSRLQDALEAFNNCADLGLDVQLKILQALPTLLQNYTNELVGDLLGGALQLCASLQAAREYTVSGVAAATLQQLVTSVFEKVWNEDKASNPDATTTEVPGDDGPLELRPAAFDAYRVFRDLALAADGRQTKFVEFSALPPESSLELIWSSIDSNPELFKEHEELLSIIGANLFPLVVRALSEKLPFSVTVRLFRILDLVLDRYMARFAGDCEVALNLGTQLLETDSAPGWKRALVLEILRDFFDDSTHVIDAYSAFDSREGGKPIVQDVLSAFVRLSTERPAAIGLGQQSTIPTGPTSPGQSATDQATLEAAGGMTGVISSALGVTESSVAGVSSQWSLPKSPCMDQLDKSEPPALPETYPYALLLECLNGLSDSLARVILPLTAVAGIVDSCWPAVLATCSTFLNAALDDHYFRNLIKAYQRFAQVAGLLRLTTPRDALMTTLAKAAVPPHVLNAALVSSGPESAKSPITESPRTFSNPRALLSVDSLVSQASSLSLETSRRPTSDLVRPTLSVRNLLSLRALLNLAIALGPTLASAFAVVVSALKQADMVLSATTPQQLSRQSSFMARNTNTDPPSVVQAFSAEVAAVEAAASRLLESTADYPNDAFVNVLQTFCQLLKGKPEGVSSPISPASPRPSAPSSPPRTPVAGSRRTFSGLPGISTIAEMQLRDYHLVIPKLGNLAELNVPRFTSDDADSSGWNVLVDQLVSIATSSDAPKEARATATNVLVKLAEAVIVDVTQQDPEDRAPMQQRAVAVLLRLDELIYEVPEREISSSDLEVQAQVLGALQTILERCGDSLLAGWHSIVGILASAFEHDGPICRNGDVEHGEVHIKWEAVQFDVVSSHIGRMSFTALQLLCSDFLESVPPSAVENLVEILHRFMCQDEDLNAALTTITMTWNVANYLFGKLSREELVGFCQEARDFEDLAEELKPMLRHSKPALWLLVLLRLRDVASRPSRELRNAAFQTLCNVFKSHGEDLPAEAWDLLLRCTLIHVARVDSYLHLDTEHSNGNSGAERVTPDVELSKNIIMGNTSIIAQHIRLIEQVSKLPSLWEMILSMLERYLDVEDRSLTATVWSSLAKVLQGISADASFWRGPIYRTASLWSKRVPHFSANAGTRKDSNLDALTAYVEAGEEIYRLTKDAMSLSQTRSMIDNLYTCVKESDGPLYGADLNNASPIQSKTLDLFKKMQSEVPNAIPCLVTVASKMSQLYHDMTDGTKSTQGPTFVAISSDATAWLQDLLCSNTEESSEGLLQSLQGLRRIIQAKYAYKLEHKEASLWRKATTTALALVELTLRIESTLEASTSELWGELVGIASGIVNAHGLSTMTDAKQKIYDDQLFDIESFEALRKMLTPCLQGPDLPTEVPLSYVRALFEASIVHQPETGELSDPTMPLKDLGKIRRGRVKKVPCSQREELAYVCWKELVTLAGSVPINPLAEAAKPWLLLRLAIPVRAYIADQPLRGRRPQPLSELEELLFAFETIKDHGLQAPVRASNDIAAGEKALYALLIEAVGTAADPWSGAAEVLTPLQSVLAALATLMASHSAPAALSPARKRLCANAG</sequence>
<feature type="compositionally biased region" description="Pro residues" evidence="4">
    <location>
        <begin position="722"/>
        <end position="736"/>
    </location>
</feature>
<accession>A0A8H6RN29</accession>
<organism evidence="8 9">
    <name type="scientific">Pseudocercospora fuligena</name>
    <dbReference type="NCBI Taxonomy" id="685502"/>
    <lineage>
        <taxon>Eukaryota</taxon>
        <taxon>Fungi</taxon>
        <taxon>Dikarya</taxon>
        <taxon>Ascomycota</taxon>
        <taxon>Pezizomycotina</taxon>
        <taxon>Dothideomycetes</taxon>
        <taxon>Dothideomycetidae</taxon>
        <taxon>Mycosphaerellales</taxon>
        <taxon>Mycosphaerellaceae</taxon>
        <taxon>Pseudocercospora</taxon>
    </lineage>
</organism>